<feature type="non-terminal residue" evidence="2">
    <location>
        <position position="1"/>
    </location>
</feature>
<feature type="compositionally biased region" description="Pro residues" evidence="1">
    <location>
        <begin position="42"/>
        <end position="57"/>
    </location>
</feature>
<reference evidence="2" key="1">
    <citation type="submission" date="2008-03" db="EMBL/GenBank/DDBJ databases">
        <title>Annotation of Ixodes scapularis.</title>
        <authorList>
            <consortium name="Ixodes scapularis Genome Project Consortium"/>
            <person name="Caler E."/>
            <person name="Hannick L.I."/>
            <person name="Bidwell S."/>
            <person name="Joardar V."/>
            <person name="Thiagarajan M."/>
            <person name="Amedeo P."/>
            <person name="Galinsky K.J."/>
            <person name="Schobel S."/>
            <person name="Inman J."/>
            <person name="Hostetler J."/>
            <person name="Miller J."/>
            <person name="Hammond M."/>
            <person name="Megy K."/>
            <person name="Lawson D."/>
            <person name="Kodira C."/>
            <person name="Sutton G."/>
            <person name="Meyer J."/>
            <person name="Hill C.A."/>
            <person name="Birren B."/>
            <person name="Nene V."/>
            <person name="Collins F."/>
            <person name="Alarcon-Chaidez F."/>
            <person name="Wikel S."/>
            <person name="Strausberg R."/>
        </authorList>
    </citation>
    <scope>NUCLEOTIDE SEQUENCE [LARGE SCALE GENOMIC DNA]</scope>
    <source>
        <strain evidence="2">Wikel colony</strain>
    </source>
</reference>
<gene>
    <name evidence="2" type="ORF">IscW_ISCW016128</name>
</gene>
<evidence type="ECO:0000256" key="1">
    <source>
        <dbReference type="SAM" id="MobiDB-lite"/>
    </source>
</evidence>
<dbReference type="EMBL" id="DS648080">
    <property type="protein sequence ID" value="EEC02326.1"/>
    <property type="molecule type" value="Genomic_DNA"/>
</dbReference>
<proteinExistence type="predicted"/>
<organism>
    <name type="scientific">Ixodes scapularis</name>
    <name type="common">Black-legged tick</name>
    <name type="synonym">Deer tick</name>
    <dbReference type="NCBI Taxonomy" id="6945"/>
    <lineage>
        <taxon>Eukaryota</taxon>
        <taxon>Metazoa</taxon>
        <taxon>Ecdysozoa</taxon>
        <taxon>Arthropoda</taxon>
        <taxon>Chelicerata</taxon>
        <taxon>Arachnida</taxon>
        <taxon>Acari</taxon>
        <taxon>Parasitiformes</taxon>
        <taxon>Ixodida</taxon>
        <taxon>Ixodoidea</taxon>
        <taxon>Ixodidae</taxon>
        <taxon>Ixodinae</taxon>
        <taxon>Ixodes</taxon>
    </lineage>
</organism>
<feature type="region of interest" description="Disordered" evidence="1">
    <location>
        <begin position="1"/>
        <end position="75"/>
    </location>
</feature>
<dbReference type="HOGENOM" id="CLU_2694900_0_0_1"/>
<name>B7P6V4_IXOSC</name>
<protein>
    <submittedName>
        <fullName evidence="2">Uncharacterized protein</fullName>
    </submittedName>
</protein>
<dbReference type="AlphaFoldDB" id="B7P6V4"/>
<feature type="non-terminal residue" evidence="2">
    <location>
        <position position="75"/>
    </location>
</feature>
<evidence type="ECO:0000313" key="2">
    <source>
        <dbReference type="EMBL" id="EEC02326.1"/>
    </source>
</evidence>
<accession>B7P6V4</accession>
<feature type="compositionally biased region" description="Pro residues" evidence="1">
    <location>
        <begin position="10"/>
        <end position="20"/>
    </location>
</feature>
<dbReference type="PaxDb" id="6945-B7P6V4"/>
<sequence>SMSAPRRRSPPPPLSPPLQPPSCLRGASPRFLPDFRHHGPRPATPPSRLPSPSPSPPVGSTYLLSPRKVKKASYP</sequence>